<dbReference type="OrthoDB" id="6359816at2759"/>
<evidence type="ECO:0000313" key="4">
    <source>
        <dbReference type="Proteomes" id="UP000887116"/>
    </source>
</evidence>
<feature type="domain" description="BTB" evidence="1">
    <location>
        <begin position="333"/>
        <end position="397"/>
    </location>
</feature>
<reference evidence="3" key="1">
    <citation type="submission" date="2020-07" db="EMBL/GenBank/DDBJ databases">
        <title>Multicomponent nature underlies the extraordinary mechanical properties of spider dragline silk.</title>
        <authorList>
            <person name="Kono N."/>
            <person name="Nakamura H."/>
            <person name="Mori M."/>
            <person name="Yoshida Y."/>
            <person name="Ohtoshi R."/>
            <person name="Malay A.D."/>
            <person name="Moran D.A.P."/>
            <person name="Tomita M."/>
            <person name="Numata K."/>
            <person name="Arakawa K."/>
        </authorList>
    </citation>
    <scope>NUCLEOTIDE SEQUENCE</scope>
</reference>
<evidence type="ECO:0000259" key="2">
    <source>
        <dbReference type="PROSITE" id="PS50144"/>
    </source>
</evidence>
<dbReference type="Proteomes" id="UP000887116">
    <property type="component" value="Unassembled WGS sequence"/>
</dbReference>
<keyword evidence="4" id="KW-1185">Reference proteome</keyword>
<dbReference type="SUPFAM" id="SSF54695">
    <property type="entry name" value="POZ domain"/>
    <property type="match status" value="1"/>
</dbReference>
<protein>
    <submittedName>
        <fullName evidence="3">Tdpoz3</fullName>
    </submittedName>
</protein>
<dbReference type="PROSITE" id="PS50144">
    <property type="entry name" value="MATH"/>
    <property type="match status" value="1"/>
</dbReference>
<sequence length="494" mass="57056">MNTNENVNYDYIFNWEIENFTFCWQKETEGIYSPLFSAESIENSKWKLRLNPKGIDGNFISCYLKRAPTDGRPPFIAVYFDLIFRNVNGSILKEVYNIKHSFPLELGLGSHEFMERKNLILPRGILIVSCRLSRSCEKATYVVEQFAKTVIKVDHKLFDWSIAKFTNMKLDEKKSLSIKLTSAEDLLSLDLFISTGEYSEEIILVSISSSLKRIRFVIVKLILKDTEGNMVECGRKEFYADTAENFKTLPLIFTKSKLLRKKDLYLKDDQLCLGCVCAFTTGAAFEGVTRTFSGNFKSIYEDINIQPKIVTEENNTGCLQEDLKSLYNDLALSDTTLRTETKSFPAHIAILCARSPVFRAMYSSGMMETIKRNVDILDLSDDTVQRMLIYMYTDTLENLCWKSALLLYIAADKYGIMSLRNRCVSFIQKRLTTANVCEALTLAEWHLDENFKRILQDYIVNNRKEVLDLKEWKMFMKNYSESAAEILYKICVED</sequence>
<dbReference type="CDD" id="cd18186">
    <property type="entry name" value="BTB_POZ_ZBTB_KLHL-like"/>
    <property type="match status" value="1"/>
</dbReference>
<dbReference type="Gene3D" id="1.25.40.420">
    <property type="match status" value="1"/>
</dbReference>
<dbReference type="InterPro" id="IPR002083">
    <property type="entry name" value="MATH/TRAF_dom"/>
</dbReference>
<dbReference type="InterPro" id="IPR000210">
    <property type="entry name" value="BTB/POZ_dom"/>
</dbReference>
<dbReference type="SUPFAM" id="SSF49599">
    <property type="entry name" value="TRAF domain-like"/>
    <property type="match status" value="1"/>
</dbReference>
<evidence type="ECO:0000313" key="3">
    <source>
        <dbReference type="EMBL" id="GFQ89257.1"/>
    </source>
</evidence>
<dbReference type="PROSITE" id="PS50097">
    <property type="entry name" value="BTB"/>
    <property type="match status" value="1"/>
</dbReference>
<proteinExistence type="predicted"/>
<dbReference type="InterPro" id="IPR008974">
    <property type="entry name" value="TRAF-like"/>
</dbReference>
<dbReference type="PANTHER" id="PTHR24413">
    <property type="entry name" value="SPECKLE-TYPE POZ PROTEIN"/>
    <property type="match status" value="1"/>
</dbReference>
<accession>A0A8X6FU53</accession>
<dbReference type="Gene3D" id="3.30.710.10">
    <property type="entry name" value="Potassium Channel Kv1.1, Chain A"/>
    <property type="match status" value="1"/>
</dbReference>
<feature type="domain" description="MATH" evidence="2">
    <location>
        <begin position="10"/>
        <end position="138"/>
    </location>
</feature>
<dbReference type="InterPro" id="IPR011333">
    <property type="entry name" value="SKP1/BTB/POZ_sf"/>
</dbReference>
<dbReference type="EMBL" id="BMAO01033398">
    <property type="protein sequence ID" value="GFQ89257.1"/>
    <property type="molecule type" value="Genomic_DNA"/>
</dbReference>
<name>A0A8X6FU53_TRICU</name>
<evidence type="ECO:0000259" key="1">
    <source>
        <dbReference type="PROSITE" id="PS50097"/>
    </source>
</evidence>
<dbReference type="Pfam" id="PF22486">
    <property type="entry name" value="MATH_2"/>
    <property type="match status" value="1"/>
</dbReference>
<dbReference type="Pfam" id="PF00651">
    <property type="entry name" value="BTB"/>
    <property type="match status" value="1"/>
</dbReference>
<dbReference type="SMART" id="SM00225">
    <property type="entry name" value="BTB"/>
    <property type="match status" value="1"/>
</dbReference>
<dbReference type="AlphaFoldDB" id="A0A8X6FU53"/>
<organism evidence="3 4">
    <name type="scientific">Trichonephila clavata</name>
    <name type="common">Joro spider</name>
    <name type="synonym">Nephila clavata</name>
    <dbReference type="NCBI Taxonomy" id="2740835"/>
    <lineage>
        <taxon>Eukaryota</taxon>
        <taxon>Metazoa</taxon>
        <taxon>Ecdysozoa</taxon>
        <taxon>Arthropoda</taxon>
        <taxon>Chelicerata</taxon>
        <taxon>Arachnida</taxon>
        <taxon>Araneae</taxon>
        <taxon>Araneomorphae</taxon>
        <taxon>Entelegynae</taxon>
        <taxon>Araneoidea</taxon>
        <taxon>Nephilidae</taxon>
        <taxon>Trichonephila</taxon>
    </lineage>
</organism>
<dbReference type="GO" id="GO:0030163">
    <property type="term" value="P:protein catabolic process"/>
    <property type="evidence" value="ECO:0007669"/>
    <property type="project" value="UniProtKB-ARBA"/>
</dbReference>
<dbReference type="Gene3D" id="2.60.210.10">
    <property type="entry name" value="Apoptosis, Tumor Necrosis Factor Receptor Associated Protein 2, Chain A"/>
    <property type="match status" value="1"/>
</dbReference>
<gene>
    <name evidence="3" type="primary">NCL1_45128</name>
    <name evidence="3" type="ORF">TNCT_458071</name>
</gene>
<comment type="caution">
    <text evidence="3">The sequence shown here is derived from an EMBL/GenBank/DDBJ whole genome shotgun (WGS) entry which is preliminary data.</text>
</comment>